<dbReference type="EMBL" id="WWCK01000007">
    <property type="protein sequence ID" value="MYM69839.1"/>
    <property type="molecule type" value="Genomic_DNA"/>
</dbReference>
<dbReference type="Gene3D" id="3.40.190.10">
    <property type="entry name" value="Periplasmic binding protein-like II"/>
    <property type="match status" value="2"/>
</dbReference>
<dbReference type="SMART" id="SM00062">
    <property type="entry name" value="PBPb"/>
    <property type="match status" value="1"/>
</dbReference>
<dbReference type="PANTHER" id="PTHR35936:SF6">
    <property type="entry name" value="AMINO ACID ABC TRANSPORTER SUBSTRATE-BINDING PAAT FAMILY PROTEIN"/>
    <property type="match status" value="1"/>
</dbReference>
<sequence>MTALATLTTQAADKPPLRYVEKVDNLLTAAPQPPTTFQDTLGAALARQLGRPVQYVRLPRNRIMGALENGDGDILCSYLPEWLPGDVEWTRAFIPISEVVVTSPRVPAPATVADLRGKRLGTVLGFHYPELEKILGQDYIRDDAPSSNLSMRKWLAGRFDYLVLPRNLIDKQIANGKVPPGYHILTVYEVKTKCAVSRTSDIGVATFNSAIEALEKSGELPKMLKLR</sequence>
<comment type="caution">
    <text evidence="3">The sequence shown here is derived from an EMBL/GenBank/DDBJ whole genome shotgun (WGS) entry which is preliminary data.</text>
</comment>
<protein>
    <submittedName>
        <fullName evidence="3">Transporter substrate-binding domain-containing protein</fullName>
    </submittedName>
</protein>
<feature type="domain" description="Solute-binding protein family 3/N-terminal" evidence="2">
    <location>
        <begin position="26"/>
        <end position="227"/>
    </location>
</feature>
<evidence type="ECO:0000256" key="1">
    <source>
        <dbReference type="ARBA" id="ARBA00022729"/>
    </source>
</evidence>
<organism evidence="3 4">
    <name type="scientific">Duganella rivi</name>
    <dbReference type="NCBI Taxonomy" id="2666083"/>
    <lineage>
        <taxon>Bacteria</taxon>
        <taxon>Pseudomonadati</taxon>
        <taxon>Pseudomonadota</taxon>
        <taxon>Betaproteobacteria</taxon>
        <taxon>Burkholderiales</taxon>
        <taxon>Oxalobacteraceae</taxon>
        <taxon>Telluria group</taxon>
        <taxon>Duganella</taxon>
    </lineage>
</organism>
<keyword evidence="1" id="KW-0732">Signal</keyword>
<dbReference type="Proteomes" id="UP000450012">
    <property type="component" value="Unassembled WGS sequence"/>
</dbReference>
<dbReference type="RefSeq" id="WP_161016344.1">
    <property type="nucleotide sequence ID" value="NZ_WWCK01000007.1"/>
</dbReference>
<gene>
    <name evidence="3" type="ORF">GTP45_23765</name>
</gene>
<keyword evidence="4" id="KW-1185">Reference proteome</keyword>
<name>A0A7X4GWF3_9BURK</name>
<reference evidence="3 4" key="1">
    <citation type="submission" date="2019-12" db="EMBL/GenBank/DDBJ databases">
        <title>Novel species isolated from a subtropical stream in China.</title>
        <authorList>
            <person name="Lu H."/>
        </authorList>
    </citation>
    <scope>NUCLEOTIDE SEQUENCE [LARGE SCALE GENOMIC DNA]</scope>
    <source>
        <strain evidence="3 4">FT55W</strain>
    </source>
</reference>
<proteinExistence type="predicted"/>
<dbReference type="SUPFAM" id="SSF53850">
    <property type="entry name" value="Periplasmic binding protein-like II"/>
    <property type="match status" value="1"/>
</dbReference>
<accession>A0A7X4GWF3</accession>
<dbReference type="AlphaFoldDB" id="A0A7X4GWF3"/>
<evidence type="ECO:0000259" key="2">
    <source>
        <dbReference type="SMART" id="SM00062"/>
    </source>
</evidence>
<evidence type="ECO:0000313" key="3">
    <source>
        <dbReference type="EMBL" id="MYM69839.1"/>
    </source>
</evidence>
<dbReference type="PANTHER" id="PTHR35936">
    <property type="entry name" value="MEMBRANE-BOUND LYTIC MUREIN TRANSGLYCOSYLASE F"/>
    <property type="match status" value="1"/>
</dbReference>
<dbReference type="InterPro" id="IPR001638">
    <property type="entry name" value="Solute-binding_3/MltF_N"/>
</dbReference>
<evidence type="ECO:0000313" key="4">
    <source>
        <dbReference type="Proteomes" id="UP000450012"/>
    </source>
</evidence>